<dbReference type="InterPro" id="IPR036188">
    <property type="entry name" value="FAD/NAD-bd_sf"/>
</dbReference>
<dbReference type="Gene3D" id="3.30.9.10">
    <property type="entry name" value="D-Amino Acid Oxidase, subunit A, domain 2"/>
    <property type="match status" value="1"/>
</dbReference>
<dbReference type="RefSeq" id="WP_232595674.1">
    <property type="nucleotide sequence ID" value="NZ_BSPD01000034.1"/>
</dbReference>
<evidence type="ECO:0000313" key="8">
    <source>
        <dbReference type="EMBL" id="GLS25744.1"/>
    </source>
</evidence>
<dbReference type="SUPFAM" id="SSF51905">
    <property type="entry name" value="FAD/NAD(P)-binding domain"/>
    <property type="match status" value="1"/>
</dbReference>
<dbReference type="PANTHER" id="PTHR11985">
    <property type="entry name" value="GLYCEROL-3-PHOSPHATE DEHYDROGENASE"/>
    <property type="match status" value="1"/>
</dbReference>
<keyword evidence="9" id="KW-1185">Reference proteome</keyword>
<dbReference type="Gene3D" id="1.10.8.870">
    <property type="entry name" value="Alpha-glycerophosphate oxidase, cap domain"/>
    <property type="match status" value="1"/>
</dbReference>
<keyword evidence="4" id="KW-0274">FAD</keyword>
<comment type="similarity">
    <text evidence="2">Belongs to the FAD-dependent glycerol-3-phosphate dehydrogenase family.</text>
</comment>
<dbReference type="InterPro" id="IPR031656">
    <property type="entry name" value="DAO_C"/>
</dbReference>
<protein>
    <submittedName>
        <fullName evidence="8">Glycerol-3-phosphate dehydrogenase</fullName>
    </submittedName>
</protein>
<dbReference type="InterPro" id="IPR000447">
    <property type="entry name" value="G3P_DH_FAD-dep"/>
</dbReference>
<dbReference type="Gene3D" id="6.10.250.1890">
    <property type="match status" value="1"/>
</dbReference>
<dbReference type="InterPro" id="IPR038299">
    <property type="entry name" value="DAO_C_sf"/>
</dbReference>
<evidence type="ECO:0000313" key="9">
    <source>
        <dbReference type="Proteomes" id="UP001156870"/>
    </source>
</evidence>
<dbReference type="InterPro" id="IPR006076">
    <property type="entry name" value="FAD-dep_OxRdtase"/>
</dbReference>
<feature type="domain" description="FAD dependent oxidoreductase" evidence="6">
    <location>
        <begin position="9"/>
        <end position="346"/>
    </location>
</feature>
<dbReference type="PRINTS" id="PR01001">
    <property type="entry name" value="FADG3PDH"/>
</dbReference>
<name>A0AA37WLA6_9GAMM</name>
<keyword evidence="5" id="KW-0560">Oxidoreductase</keyword>
<gene>
    <name evidence="8" type="ORF">GCM10007877_14580</name>
</gene>
<comment type="caution">
    <text evidence="8">The sequence shown here is derived from an EMBL/GenBank/DDBJ whole genome shotgun (WGS) entry which is preliminary data.</text>
</comment>
<dbReference type="PANTHER" id="PTHR11985:SF15">
    <property type="entry name" value="GLYCEROL-3-PHOSPHATE DEHYDROGENASE, MITOCHONDRIAL"/>
    <property type="match status" value="1"/>
</dbReference>
<organism evidence="8 9">
    <name type="scientific">Marinibactrum halimedae</name>
    <dbReference type="NCBI Taxonomy" id="1444977"/>
    <lineage>
        <taxon>Bacteria</taxon>
        <taxon>Pseudomonadati</taxon>
        <taxon>Pseudomonadota</taxon>
        <taxon>Gammaproteobacteria</taxon>
        <taxon>Cellvibrionales</taxon>
        <taxon>Cellvibrionaceae</taxon>
        <taxon>Marinibactrum</taxon>
    </lineage>
</organism>
<sequence>MITLQSTYDVTVIGGGINGTAIAAEAARRGLSVLLCQSKDLASGYSGMNPYLVSAFPERATTFNFPGTYCAIQDQRFLGQLAPHLLTPLNAIGILPKPSSWRWTVAASLINSWQRAPNKHTFHESPTHAEAPHSDALHPGVLHTGHLIDTIGPHFEFTEFGVKDYRLVIANALQAKDNGATIAPRHRVTGGARVDNQWQLTLEATNPQSNIVQKRSVTCQCIINASGWWVQSNQDELLPKQSRGRAKRLRLDHIIIPNHLGIDKNLTVYSKSSGNTKPLYLTPVDERWLHVGPLITGHPPEDETPHQHFATLLLEQHNQLLNKTFTTEDIRHHRWGFRAICDDVSITDMNEHVLDIECPDGKSPLLSIYGGNLTAHRRMANQAMNLLKPYLNNLKREQPQTRLPGGEFKYWDEFFDELTTAYPELSEKFLFNLANRYGARTYSLLGDIQSEDDLGHHFGHGFYEKELCYLINEEWVLTAEDALWRRTDFGLYFDELQVSKLDQWIEKNLGNKNT</sequence>
<dbReference type="Pfam" id="PF01266">
    <property type="entry name" value="DAO"/>
    <property type="match status" value="1"/>
</dbReference>
<dbReference type="GO" id="GO:0046168">
    <property type="term" value="P:glycerol-3-phosphate catabolic process"/>
    <property type="evidence" value="ECO:0007669"/>
    <property type="project" value="TreeGrafter"/>
</dbReference>
<proteinExistence type="inferred from homology"/>
<keyword evidence="3" id="KW-0285">Flavoprotein</keyword>
<evidence type="ECO:0000256" key="3">
    <source>
        <dbReference type="ARBA" id="ARBA00022630"/>
    </source>
</evidence>
<evidence type="ECO:0000256" key="1">
    <source>
        <dbReference type="ARBA" id="ARBA00001974"/>
    </source>
</evidence>
<dbReference type="GO" id="GO:0004368">
    <property type="term" value="F:glycerol-3-phosphate dehydrogenase (quinone) activity"/>
    <property type="evidence" value="ECO:0007669"/>
    <property type="project" value="InterPro"/>
</dbReference>
<accession>A0AA37WLA6</accession>
<evidence type="ECO:0000256" key="5">
    <source>
        <dbReference type="ARBA" id="ARBA00023002"/>
    </source>
</evidence>
<evidence type="ECO:0000256" key="4">
    <source>
        <dbReference type="ARBA" id="ARBA00022827"/>
    </source>
</evidence>
<evidence type="ECO:0000259" key="7">
    <source>
        <dbReference type="Pfam" id="PF16901"/>
    </source>
</evidence>
<dbReference type="Proteomes" id="UP001156870">
    <property type="component" value="Unassembled WGS sequence"/>
</dbReference>
<dbReference type="AlphaFoldDB" id="A0AA37WLA6"/>
<evidence type="ECO:0000259" key="6">
    <source>
        <dbReference type="Pfam" id="PF01266"/>
    </source>
</evidence>
<evidence type="ECO:0000256" key="2">
    <source>
        <dbReference type="ARBA" id="ARBA00007330"/>
    </source>
</evidence>
<dbReference type="EMBL" id="BSPD01000034">
    <property type="protein sequence ID" value="GLS25744.1"/>
    <property type="molecule type" value="Genomic_DNA"/>
</dbReference>
<dbReference type="Pfam" id="PF16901">
    <property type="entry name" value="DAO_C"/>
    <property type="match status" value="1"/>
</dbReference>
<comment type="cofactor">
    <cofactor evidence="1">
        <name>FAD</name>
        <dbReference type="ChEBI" id="CHEBI:57692"/>
    </cofactor>
</comment>
<reference evidence="8 9" key="1">
    <citation type="journal article" date="2014" name="Int. J. Syst. Evol. Microbiol.">
        <title>Complete genome sequence of Corynebacterium casei LMG S-19264T (=DSM 44701T), isolated from a smear-ripened cheese.</title>
        <authorList>
            <consortium name="US DOE Joint Genome Institute (JGI-PGF)"/>
            <person name="Walter F."/>
            <person name="Albersmeier A."/>
            <person name="Kalinowski J."/>
            <person name="Ruckert C."/>
        </authorList>
    </citation>
    <scope>NUCLEOTIDE SEQUENCE [LARGE SCALE GENOMIC DNA]</scope>
    <source>
        <strain evidence="8 9">NBRC 110095</strain>
    </source>
</reference>
<feature type="domain" description="Alpha-glycerophosphate oxidase C-terminal" evidence="7">
    <location>
        <begin position="400"/>
        <end position="492"/>
    </location>
</feature>
<dbReference type="Gene3D" id="3.50.50.60">
    <property type="entry name" value="FAD/NAD(P)-binding domain"/>
    <property type="match status" value="1"/>
</dbReference>